<evidence type="ECO:0000313" key="2">
    <source>
        <dbReference type="Proteomes" id="UP000184096"/>
    </source>
</evidence>
<sequence length="373" mass="40709">MALASCQECGKQATSEVRACQRSPIQPTWTALDIILALVIFWVLASLSSPASAQHPPGWVACEFKWQDAGKPADYRGFMDACVKPQRGVRSEAAAAPSDSSRGTQQIVMRTGCHRDTCIWLQLETKTTLRVGWGGNLVKVRAKQGESFHPQGSYETAQPIQWKLVESYVFCSTVRPAVLNQHDNSWLATFIAPGNPVANPGFAQDALVVYFFVCHDLNFADRVIADKDVASFGYPGTLVEHAGDQERLTSPTDIFDDYRTITLQDFKLDGKDLAAKRAKVRLQGFYKKFGNLDTLQPSAIAVAAAREYGSDNGVPLLTDDATRTIRRVFLECGDNPMRPLGCPVTISGHADMCNVGNLVASKTVPCLVVGDGH</sequence>
<reference evidence="2" key="1">
    <citation type="submission" date="2016-11" db="EMBL/GenBank/DDBJ databases">
        <authorList>
            <person name="Varghese N."/>
            <person name="Submissions S."/>
        </authorList>
    </citation>
    <scope>NUCLEOTIDE SEQUENCE [LARGE SCALE GENOMIC DNA]</scope>
    <source>
        <strain evidence="2">GAS401</strain>
    </source>
</reference>
<proteinExistence type="predicted"/>
<dbReference type="OrthoDB" id="7992928at2"/>
<organism evidence="1 2">
    <name type="scientific">Bradyrhizobium erythrophlei</name>
    <dbReference type="NCBI Taxonomy" id="1437360"/>
    <lineage>
        <taxon>Bacteria</taxon>
        <taxon>Pseudomonadati</taxon>
        <taxon>Pseudomonadota</taxon>
        <taxon>Alphaproteobacteria</taxon>
        <taxon>Hyphomicrobiales</taxon>
        <taxon>Nitrobacteraceae</taxon>
        <taxon>Bradyrhizobium</taxon>
    </lineage>
</organism>
<name>A0A1M7T680_9BRAD</name>
<evidence type="ECO:0000313" key="1">
    <source>
        <dbReference type="EMBL" id="SHN66132.1"/>
    </source>
</evidence>
<dbReference type="AlphaFoldDB" id="A0A1M7T680"/>
<dbReference type="Proteomes" id="UP000184096">
    <property type="component" value="Chromosome I"/>
</dbReference>
<dbReference type="RefSeq" id="WP_156898381.1">
    <property type="nucleotide sequence ID" value="NZ_LT670849.1"/>
</dbReference>
<gene>
    <name evidence="1" type="ORF">SAMN05444170_0857</name>
</gene>
<accession>A0A1M7T680</accession>
<protein>
    <submittedName>
        <fullName evidence="1">Uncharacterized protein</fullName>
    </submittedName>
</protein>
<dbReference type="EMBL" id="LT670849">
    <property type="protein sequence ID" value="SHN66132.1"/>
    <property type="molecule type" value="Genomic_DNA"/>
</dbReference>
<keyword evidence="2" id="KW-1185">Reference proteome</keyword>